<name>A0ACC2PDX1_9HYME</name>
<dbReference type="EMBL" id="CM056741">
    <property type="protein sequence ID" value="KAJ8681509.1"/>
    <property type="molecule type" value="Genomic_DNA"/>
</dbReference>
<sequence>MGPSPSTTAQSGQSQDRQDRRVASSSSPGMGIVRVSLCERLRMCFLALAFGWYLVLRRLIRWAWDPQQFFRMRPRDKPPACLVDDSLGRHSYVKLKVRKKTDTD</sequence>
<reference evidence="1" key="1">
    <citation type="submission" date="2023-04" db="EMBL/GenBank/DDBJ databases">
        <title>A chromosome-level genome assembly of the parasitoid wasp Eretmocerus hayati.</title>
        <authorList>
            <person name="Zhong Y."/>
            <person name="Liu S."/>
            <person name="Liu Y."/>
        </authorList>
    </citation>
    <scope>NUCLEOTIDE SEQUENCE</scope>
    <source>
        <strain evidence="1">ZJU_SS_LIU_2023</strain>
    </source>
</reference>
<protein>
    <submittedName>
        <fullName evidence="1">Uncharacterized protein</fullName>
    </submittedName>
</protein>
<evidence type="ECO:0000313" key="1">
    <source>
        <dbReference type="EMBL" id="KAJ8681509.1"/>
    </source>
</evidence>
<comment type="caution">
    <text evidence="1">The sequence shown here is derived from an EMBL/GenBank/DDBJ whole genome shotgun (WGS) entry which is preliminary data.</text>
</comment>
<gene>
    <name evidence="1" type="ORF">QAD02_017301</name>
</gene>
<dbReference type="Proteomes" id="UP001239111">
    <property type="component" value="Chromosome 1"/>
</dbReference>
<keyword evidence="2" id="KW-1185">Reference proteome</keyword>
<organism evidence="1 2">
    <name type="scientific">Eretmocerus hayati</name>
    <dbReference type="NCBI Taxonomy" id="131215"/>
    <lineage>
        <taxon>Eukaryota</taxon>
        <taxon>Metazoa</taxon>
        <taxon>Ecdysozoa</taxon>
        <taxon>Arthropoda</taxon>
        <taxon>Hexapoda</taxon>
        <taxon>Insecta</taxon>
        <taxon>Pterygota</taxon>
        <taxon>Neoptera</taxon>
        <taxon>Endopterygota</taxon>
        <taxon>Hymenoptera</taxon>
        <taxon>Apocrita</taxon>
        <taxon>Proctotrupomorpha</taxon>
        <taxon>Chalcidoidea</taxon>
        <taxon>Aphelinidae</taxon>
        <taxon>Aphelininae</taxon>
        <taxon>Eretmocerus</taxon>
    </lineage>
</organism>
<evidence type="ECO:0000313" key="2">
    <source>
        <dbReference type="Proteomes" id="UP001239111"/>
    </source>
</evidence>
<proteinExistence type="predicted"/>
<accession>A0ACC2PDX1</accession>